<gene>
    <name evidence="9" type="ORF">OTU49_014952</name>
</gene>
<dbReference type="InterPro" id="IPR001680">
    <property type="entry name" value="WD40_rpt"/>
</dbReference>
<protein>
    <recommendedName>
        <fullName evidence="11">WD repeat domain phosphoinositide-interacting protein 2</fullName>
    </recommendedName>
</protein>
<accession>A0AAW0YFH9</accession>
<comment type="similarity">
    <text evidence="7">Belongs to the WD repeat PROPPIN family.</text>
</comment>
<dbReference type="GO" id="GO:0006950">
    <property type="term" value="P:response to stress"/>
    <property type="evidence" value="ECO:0007669"/>
    <property type="project" value="UniProtKB-ARBA"/>
</dbReference>
<evidence type="ECO:0008006" key="11">
    <source>
        <dbReference type="Google" id="ProtNLM"/>
    </source>
</evidence>
<evidence type="ECO:0000313" key="10">
    <source>
        <dbReference type="Proteomes" id="UP001445076"/>
    </source>
</evidence>
<dbReference type="GO" id="GO:0000407">
    <property type="term" value="C:phagophore assembly site"/>
    <property type="evidence" value="ECO:0007669"/>
    <property type="project" value="UniProtKB-ARBA"/>
</dbReference>
<evidence type="ECO:0000313" key="9">
    <source>
        <dbReference type="EMBL" id="KAK8750693.1"/>
    </source>
</evidence>
<keyword evidence="5" id="KW-0446">Lipid-binding</keyword>
<sequence>VAASTLAEQKGYEGGVIRRQNQSFMQSLATSVGLVNTGLGVVSSGVRTGITGVRSGLTGLMSVATQGAADPSASGGVFCVNFNQDYSSLGVGTKTGYKLFSLNTVDKVEQICDNVNEDTCIVERLFSSSLVAVVSLSSPRKLKVCHFKKNSEICNYSYPNTIFAVKLNRARLVVCLEESLYIHNIRDMKVLHTIRDTPPNPTGLCALSISNDNCFLAYPGSNTIGQVQIFDAQNLQAKTMIPAHDSPLAAIAFNASGTKIATASEKGTVIRVFSVTDGVRLHELRRGMKRCATIFCLAFSPDSLFLISSSNTETVHVFKLEEIKDTQRVVVEEQQGLMGWMSKAVTASASYLPAPVTDMLSQGRAFATITLPFQGVRNVCAIATIQKQPRVVVASTDGYFYIYNLNTNEGGDCTLLKQHRLDGIGEGSSSSSESAAVPGPYPGAAKKTEPEADKISEMAAACESPPKSVLKFDDDSEFPPV</sequence>
<dbReference type="Pfam" id="PF21032">
    <property type="entry name" value="PROPPIN"/>
    <property type="match status" value="1"/>
</dbReference>
<evidence type="ECO:0000256" key="6">
    <source>
        <dbReference type="ARBA" id="ARBA00023136"/>
    </source>
</evidence>
<dbReference type="EMBL" id="JARKIK010000007">
    <property type="protein sequence ID" value="KAK8750693.1"/>
    <property type="molecule type" value="Genomic_DNA"/>
</dbReference>
<proteinExistence type="inferred from homology"/>
<dbReference type="Gene3D" id="2.130.10.10">
    <property type="entry name" value="YVTN repeat-like/Quinoprotein amine dehydrogenase"/>
    <property type="match status" value="1"/>
</dbReference>
<evidence type="ECO:0000256" key="1">
    <source>
        <dbReference type="ARBA" id="ARBA00004184"/>
    </source>
</evidence>
<evidence type="ECO:0000256" key="7">
    <source>
        <dbReference type="ARBA" id="ARBA00025740"/>
    </source>
</evidence>
<reference evidence="9" key="2">
    <citation type="submission" date="2024-01" db="EMBL/GenBank/DDBJ databases">
        <authorList>
            <person name="He J."/>
            <person name="Wang M."/>
            <person name="Zheng J."/>
            <person name="Liu Z."/>
        </authorList>
    </citation>
    <scope>NUCLEOTIDE SEQUENCE</scope>
    <source>
        <strain evidence="9">ZL_2023a</strain>
        <tissue evidence="9">Muscle</tissue>
    </source>
</reference>
<keyword evidence="4" id="KW-0072">Autophagy</keyword>
<feature type="compositionally biased region" description="Basic and acidic residues" evidence="8">
    <location>
        <begin position="446"/>
        <end position="456"/>
    </location>
</feature>
<dbReference type="GO" id="GO:0012505">
    <property type="term" value="C:endomembrane system"/>
    <property type="evidence" value="ECO:0007669"/>
    <property type="project" value="UniProtKB-SubCell"/>
</dbReference>
<dbReference type="InterPro" id="IPR036322">
    <property type="entry name" value="WD40_repeat_dom_sf"/>
</dbReference>
<dbReference type="AlphaFoldDB" id="A0AAW0YFH9"/>
<organism evidence="9 10">
    <name type="scientific">Cherax quadricarinatus</name>
    <name type="common">Australian red claw crayfish</name>
    <dbReference type="NCBI Taxonomy" id="27406"/>
    <lineage>
        <taxon>Eukaryota</taxon>
        <taxon>Metazoa</taxon>
        <taxon>Ecdysozoa</taxon>
        <taxon>Arthropoda</taxon>
        <taxon>Crustacea</taxon>
        <taxon>Multicrustacea</taxon>
        <taxon>Malacostraca</taxon>
        <taxon>Eumalacostraca</taxon>
        <taxon>Eucarida</taxon>
        <taxon>Decapoda</taxon>
        <taxon>Pleocyemata</taxon>
        <taxon>Astacidea</taxon>
        <taxon>Parastacoidea</taxon>
        <taxon>Parastacidae</taxon>
        <taxon>Cherax</taxon>
    </lineage>
</organism>
<feature type="non-terminal residue" evidence="9">
    <location>
        <position position="1"/>
    </location>
</feature>
<evidence type="ECO:0000256" key="3">
    <source>
        <dbReference type="ARBA" id="ARBA00022737"/>
    </source>
</evidence>
<dbReference type="EMBL" id="JARKIK010000007">
    <property type="protein sequence ID" value="KAK8750694.1"/>
    <property type="molecule type" value="Genomic_DNA"/>
</dbReference>
<keyword evidence="10" id="KW-1185">Reference proteome</keyword>
<dbReference type="SMART" id="SM00320">
    <property type="entry name" value="WD40"/>
    <property type="match status" value="3"/>
</dbReference>
<evidence type="ECO:0000256" key="5">
    <source>
        <dbReference type="ARBA" id="ARBA00023121"/>
    </source>
</evidence>
<dbReference type="SUPFAM" id="SSF50978">
    <property type="entry name" value="WD40 repeat-like"/>
    <property type="match status" value="1"/>
</dbReference>
<dbReference type="Proteomes" id="UP001445076">
    <property type="component" value="Unassembled WGS sequence"/>
</dbReference>
<evidence type="ECO:0000256" key="4">
    <source>
        <dbReference type="ARBA" id="ARBA00023006"/>
    </source>
</evidence>
<name>A0AAW0YFH9_CHEQU</name>
<reference evidence="9 10" key="1">
    <citation type="journal article" date="2024" name="BMC Genomics">
        <title>Genome assembly of redclaw crayfish (Cherax quadricarinatus) provides insights into its immune adaptation and hypoxia tolerance.</title>
        <authorList>
            <person name="Liu Z."/>
            <person name="Zheng J."/>
            <person name="Li H."/>
            <person name="Fang K."/>
            <person name="Wang S."/>
            <person name="He J."/>
            <person name="Zhou D."/>
            <person name="Weng S."/>
            <person name="Chi M."/>
            <person name="Gu Z."/>
            <person name="He J."/>
            <person name="Li F."/>
            <person name="Wang M."/>
        </authorList>
    </citation>
    <scope>NUCLEOTIDE SEQUENCE [LARGE SCALE GENOMIC DNA]</scope>
    <source>
        <strain evidence="9">ZL_2023a</strain>
    </source>
</reference>
<dbReference type="InterPro" id="IPR048720">
    <property type="entry name" value="PROPPIN"/>
</dbReference>
<keyword evidence="3" id="KW-0677">Repeat</keyword>
<comment type="subcellular location">
    <subcellularLocation>
        <location evidence="1">Endomembrane system</location>
        <topology evidence="1">Peripheral membrane protein</topology>
    </subcellularLocation>
</comment>
<dbReference type="GO" id="GO:0032266">
    <property type="term" value="F:phosphatidylinositol-3-phosphate binding"/>
    <property type="evidence" value="ECO:0007669"/>
    <property type="project" value="UniProtKB-ARBA"/>
</dbReference>
<keyword evidence="6" id="KW-0472">Membrane</keyword>
<comment type="caution">
    <text evidence="9">The sequence shown here is derived from an EMBL/GenBank/DDBJ whole genome shotgun (WGS) entry which is preliminary data.</text>
</comment>
<dbReference type="InterPro" id="IPR015943">
    <property type="entry name" value="WD40/YVTN_repeat-like_dom_sf"/>
</dbReference>
<evidence type="ECO:0000256" key="2">
    <source>
        <dbReference type="ARBA" id="ARBA00022574"/>
    </source>
</evidence>
<dbReference type="PANTHER" id="PTHR11227">
    <property type="entry name" value="WD-REPEAT PROTEIN INTERACTING WITH PHOSPHOINOSIDES WIPI -RELATED"/>
    <property type="match status" value="1"/>
</dbReference>
<feature type="region of interest" description="Disordered" evidence="8">
    <location>
        <begin position="424"/>
        <end position="481"/>
    </location>
</feature>
<dbReference type="FunFam" id="2.130.10.10:FF:000145">
    <property type="entry name" value="WD repeat domain phosphoinositide-interacting protein 2"/>
    <property type="match status" value="1"/>
</dbReference>
<evidence type="ECO:0000256" key="8">
    <source>
        <dbReference type="SAM" id="MobiDB-lite"/>
    </source>
</evidence>
<feature type="compositionally biased region" description="Low complexity" evidence="8">
    <location>
        <begin position="427"/>
        <end position="436"/>
    </location>
</feature>
<keyword evidence="2" id="KW-0853">WD repeat</keyword>
<dbReference type="GO" id="GO:0034497">
    <property type="term" value="P:protein localization to phagophore assembly site"/>
    <property type="evidence" value="ECO:0007669"/>
    <property type="project" value="UniProtKB-ARBA"/>
</dbReference>